<evidence type="ECO:0000256" key="3">
    <source>
        <dbReference type="ARBA" id="ARBA00022692"/>
    </source>
</evidence>
<evidence type="ECO:0000256" key="2">
    <source>
        <dbReference type="ARBA" id="ARBA00010992"/>
    </source>
</evidence>
<evidence type="ECO:0000313" key="12">
    <source>
        <dbReference type="EMBL" id="KAL1873116.1"/>
    </source>
</evidence>
<feature type="transmembrane region" description="Helical" evidence="9">
    <location>
        <begin position="328"/>
        <end position="345"/>
    </location>
</feature>
<feature type="transmembrane region" description="Helical" evidence="9">
    <location>
        <begin position="382"/>
        <end position="401"/>
    </location>
</feature>
<dbReference type="CDD" id="cd12148">
    <property type="entry name" value="fungal_TF_MHR"/>
    <property type="match status" value="1"/>
</dbReference>
<evidence type="ECO:0000259" key="11">
    <source>
        <dbReference type="PROSITE" id="PS50850"/>
    </source>
</evidence>
<dbReference type="Pfam" id="PF00172">
    <property type="entry name" value="Zn_clus"/>
    <property type="match status" value="1"/>
</dbReference>
<feature type="region of interest" description="Disordered" evidence="8">
    <location>
        <begin position="1186"/>
        <end position="1270"/>
    </location>
</feature>
<gene>
    <name evidence="12" type="ORF">VTK73DRAFT_1077</name>
</gene>
<dbReference type="InterPro" id="IPR005828">
    <property type="entry name" value="MFS_sugar_transport-like"/>
</dbReference>
<keyword evidence="6 9" id="KW-0472">Membrane</keyword>
<dbReference type="InterPro" id="IPR007219">
    <property type="entry name" value="XnlR_reg_dom"/>
</dbReference>
<sequence>MDSKITAQAIAEHSDVTQLTKLDTVPWYRKPNLRLLYLGLIPAVLGCNMTSGYDGSVINGLQAVAAWNEYFNHPQGAILGIMSAMFMFGEIASLPVTPHINDHLGRKKSIIIGSIMVGVVLQSAAVNLAMFLVARFVIGFGVPISITAAVEMTAELSHPSHRSIITGMFNNSWYAGSIIAAGVTLGTYNIPSQWSWRIPSLLQFSPSILQLIFIWWIPESPRWLVAKDRHEEARAILVKYHGEGDNDAALPQAELLEIQRAIQLEMEGSKRRWVDLLTTPANRRRTFIAATVGLFHAWSGNGLISYYLPKVLANVGISSKKEQNQINLSISCMTLVTSSIAAFSTQRLSRRLMWLASFGLMAVSYWALTATSATFAETGSKSAASGTVGLIFVYQAVYSLMQPLQMIYTSEIFPYTYRAKGLALEELFNQAGAAFNQFVNPIGLAAIAWKYYIVYCVWVPVEWLVMFFFYPETKGPTLEELTAIFDGVDIVSSKDVEDVEAGAWKPKTIHSQVDANLNAKKNLKADAEKVRIRIPDQNPSNATSCPTHGRATTSPVSLSHMQTSQGPCQRCRRLDLECTFVYSDQGPTTTREAHLVKPTQDVTQAGTARRRALYACESCHALKARCSGGRPKCTRCERRGLDCSYPQRSRDSSDRARKSRLVSLVSKPSDKSGSPEDPRRGEERLGIAHVPSPNITLNQGLLRKDVLTQHIDAYFNHVYPLPGYDFIHRPSVLEDLQNDRIPGILCTAICATVAMFVSHSDKDSRAVSIQWSKAVDNYINNNMNRLEILNLQLTVLSMFQHFAYRQFGSVWLMHGWATRLALAFQLNEDRPFPLQGRSPQSLTREECLRRLLWSVFHWDRMLAAGIDEFVGLHDEALHVQLPCNEHGFQYELPQQTCHLSDGINEIAQRNLGSKGFLLLLLPIRHRILKTTKSFLRRRDALTSAHEIQEALRSLLALKAELKDFYKSLPSHLEFSDRSLFSHSSPTEFAGFITLHTWFFLCSSDLYRICLPGPVREGAPASLLAAAPSGFREQWQSLAVSFALGLARIWEHLQDLKREGRLNPSLSYLPMSPTNTVIIQQSTKILLLARRFGLYDGIIDPLTGAAATLDDQLVERLCWSNVAYLDGMAAIAPLSAVVQRDVREMIVRELRRSRSASVVPRDCGSPVSNEVQRRNILSRYHPLSMGLASSGEESAARDDSDIGRHTDGIQDQPSTLADSEPYPTADQSLRVTGRTAGDVNASPAMGQGSASETRPQDSELQPLDNQGPNWTSLRPSFEPFLIANSIMIASDLALPYSFDDSSQPNGGQAVLAAHGEVLTPNYAIAPSQFDMDGELNWFMIGSPFGESEYRGGDVS</sequence>
<dbReference type="SUPFAM" id="SSF103473">
    <property type="entry name" value="MFS general substrate transporter"/>
    <property type="match status" value="1"/>
</dbReference>
<protein>
    <recommendedName>
        <fullName evidence="14">Major facilitator superfamily (MFS) profile domain-containing protein</fullName>
    </recommendedName>
</protein>
<keyword evidence="4" id="KW-0479">Metal-binding</keyword>
<dbReference type="Pfam" id="PF04082">
    <property type="entry name" value="Fungal_trans"/>
    <property type="match status" value="1"/>
</dbReference>
<evidence type="ECO:0000256" key="7">
    <source>
        <dbReference type="ARBA" id="ARBA00023242"/>
    </source>
</evidence>
<feature type="region of interest" description="Disordered" evidence="8">
    <location>
        <begin position="536"/>
        <end position="562"/>
    </location>
</feature>
<dbReference type="InterPro" id="IPR001138">
    <property type="entry name" value="Zn2Cys6_DnaBD"/>
</dbReference>
<feature type="compositionally biased region" description="Basic and acidic residues" evidence="8">
    <location>
        <begin position="668"/>
        <end position="686"/>
    </location>
</feature>
<feature type="domain" description="Zn(2)-C6 fungal-type" evidence="10">
    <location>
        <begin position="615"/>
        <end position="645"/>
    </location>
</feature>
<dbReference type="SMART" id="SM00906">
    <property type="entry name" value="Fungal_trans"/>
    <property type="match status" value="1"/>
</dbReference>
<feature type="transmembrane region" description="Helical" evidence="9">
    <location>
        <begin position="35"/>
        <end position="53"/>
    </location>
</feature>
<feature type="transmembrane region" description="Helical" evidence="9">
    <location>
        <begin position="171"/>
        <end position="190"/>
    </location>
</feature>
<dbReference type="PROSITE" id="PS00463">
    <property type="entry name" value="ZN2_CY6_FUNGAL_1"/>
    <property type="match status" value="1"/>
</dbReference>
<evidence type="ECO:0000256" key="6">
    <source>
        <dbReference type="ARBA" id="ARBA00023136"/>
    </source>
</evidence>
<evidence type="ECO:0000259" key="10">
    <source>
        <dbReference type="PROSITE" id="PS50048"/>
    </source>
</evidence>
<feature type="region of interest" description="Disordered" evidence="8">
    <location>
        <begin position="644"/>
        <end position="687"/>
    </location>
</feature>
<dbReference type="CDD" id="cd00067">
    <property type="entry name" value="GAL4"/>
    <property type="match status" value="1"/>
</dbReference>
<evidence type="ECO:0008006" key="14">
    <source>
        <dbReference type="Google" id="ProtNLM"/>
    </source>
</evidence>
<feature type="transmembrane region" description="Helical" evidence="9">
    <location>
        <begin position="77"/>
        <end position="97"/>
    </location>
</feature>
<dbReference type="EMBL" id="JAZHXJ010000125">
    <property type="protein sequence ID" value="KAL1873116.1"/>
    <property type="molecule type" value="Genomic_DNA"/>
</dbReference>
<feature type="transmembrane region" description="Helical" evidence="9">
    <location>
        <begin position="132"/>
        <end position="150"/>
    </location>
</feature>
<keyword evidence="5 9" id="KW-1133">Transmembrane helix</keyword>
<keyword evidence="7" id="KW-0539">Nucleus</keyword>
<accession>A0ABR3XBJ6</accession>
<dbReference type="Gene3D" id="4.10.240.10">
    <property type="entry name" value="Zn(2)-C6 fungal-type DNA-binding domain"/>
    <property type="match status" value="1"/>
</dbReference>
<dbReference type="PANTHER" id="PTHR48022:SF29">
    <property type="entry name" value="SUGAR TRANSPORTER, PUTATIVE (AFU_ORTHOLOGUE AFUA_6G14500)-RELATED"/>
    <property type="match status" value="1"/>
</dbReference>
<dbReference type="SMART" id="SM00066">
    <property type="entry name" value="GAL4"/>
    <property type="match status" value="1"/>
</dbReference>
<feature type="transmembrane region" description="Helical" evidence="9">
    <location>
        <begin position="352"/>
        <end position="376"/>
    </location>
</feature>
<dbReference type="InterPro" id="IPR020846">
    <property type="entry name" value="MFS_dom"/>
</dbReference>
<dbReference type="InterPro" id="IPR036864">
    <property type="entry name" value="Zn2-C6_fun-type_DNA-bd_sf"/>
</dbReference>
<evidence type="ECO:0000256" key="8">
    <source>
        <dbReference type="SAM" id="MobiDB-lite"/>
    </source>
</evidence>
<feature type="transmembrane region" description="Helical" evidence="9">
    <location>
        <begin position="287"/>
        <end position="308"/>
    </location>
</feature>
<evidence type="ECO:0000256" key="9">
    <source>
        <dbReference type="SAM" id="Phobius"/>
    </source>
</evidence>
<feature type="transmembrane region" description="Helical" evidence="9">
    <location>
        <begin position="196"/>
        <end position="217"/>
    </location>
</feature>
<dbReference type="Proteomes" id="UP001586593">
    <property type="component" value="Unassembled WGS sequence"/>
</dbReference>
<comment type="caution">
    <text evidence="12">The sequence shown here is derived from an EMBL/GenBank/DDBJ whole genome shotgun (WGS) entry which is preliminary data.</text>
</comment>
<evidence type="ECO:0000256" key="4">
    <source>
        <dbReference type="ARBA" id="ARBA00022723"/>
    </source>
</evidence>
<feature type="compositionally biased region" description="Basic and acidic residues" evidence="8">
    <location>
        <begin position="1193"/>
        <end position="1207"/>
    </location>
</feature>
<feature type="domain" description="Major facilitator superfamily (MFS) profile" evidence="11">
    <location>
        <begin position="40"/>
        <end position="474"/>
    </location>
</feature>
<proteinExistence type="inferred from homology"/>
<dbReference type="PROSITE" id="PS50048">
    <property type="entry name" value="ZN2_CY6_FUNGAL_2"/>
    <property type="match status" value="1"/>
</dbReference>
<name>A0ABR3XBJ6_9PEZI</name>
<evidence type="ECO:0000256" key="5">
    <source>
        <dbReference type="ARBA" id="ARBA00022989"/>
    </source>
</evidence>
<dbReference type="InterPro" id="IPR050360">
    <property type="entry name" value="MFS_Sugar_Transporters"/>
</dbReference>
<feature type="compositionally biased region" description="Polar residues" evidence="8">
    <location>
        <begin position="537"/>
        <end position="562"/>
    </location>
</feature>
<keyword evidence="13" id="KW-1185">Reference proteome</keyword>
<comment type="subcellular location">
    <subcellularLocation>
        <location evidence="1">Membrane</location>
        <topology evidence="1">Multi-pass membrane protein</topology>
    </subcellularLocation>
</comment>
<organism evidence="12 13">
    <name type="scientific">Phialemonium thermophilum</name>
    <dbReference type="NCBI Taxonomy" id="223376"/>
    <lineage>
        <taxon>Eukaryota</taxon>
        <taxon>Fungi</taxon>
        <taxon>Dikarya</taxon>
        <taxon>Ascomycota</taxon>
        <taxon>Pezizomycotina</taxon>
        <taxon>Sordariomycetes</taxon>
        <taxon>Sordariomycetidae</taxon>
        <taxon>Cephalothecales</taxon>
        <taxon>Cephalothecaceae</taxon>
        <taxon>Phialemonium</taxon>
    </lineage>
</organism>
<evidence type="ECO:0000313" key="13">
    <source>
        <dbReference type="Proteomes" id="UP001586593"/>
    </source>
</evidence>
<keyword evidence="3 9" id="KW-0812">Transmembrane</keyword>
<dbReference type="PANTHER" id="PTHR48022">
    <property type="entry name" value="PLASTIDIC GLUCOSE TRANSPORTER 4"/>
    <property type="match status" value="1"/>
</dbReference>
<dbReference type="SUPFAM" id="SSF57701">
    <property type="entry name" value="Zn2/Cys6 DNA-binding domain"/>
    <property type="match status" value="1"/>
</dbReference>
<dbReference type="PROSITE" id="PS50850">
    <property type="entry name" value="MFS"/>
    <property type="match status" value="1"/>
</dbReference>
<reference evidence="12 13" key="1">
    <citation type="journal article" date="2024" name="Commun. Biol.">
        <title>Comparative genomic analysis of thermophilic fungi reveals convergent evolutionary adaptations and gene losses.</title>
        <authorList>
            <person name="Steindorff A.S."/>
            <person name="Aguilar-Pontes M.V."/>
            <person name="Robinson A.J."/>
            <person name="Andreopoulos B."/>
            <person name="LaButti K."/>
            <person name="Kuo A."/>
            <person name="Mondo S."/>
            <person name="Riley R."/>
            <person name="Otillar R."/>
            <person name="Haridas S."/>
            <person name="Lipzen A."/>
            <person name="Grimwood J."/>
            <person name="Schmutz J."/>
            <person name="Clum A."/>
            <person name="Reid I.D."/>
            <person name="Moisan M.C."/>
            <person name="Butler G."/>
            <person name="Nguyen T.T.M."/>
            <person name="Dewar K."/>
            <person name="Conant G."/>
            <person name="Drula E."/>
            <person name="Henrissat B."/>
            <person name="Hansel C."/>
            <person name="Singer S."/>
            <person name="Hutchinson M.I."/>
            <person name="de Vries R.P."/>
            <person name="Natvig D.O."/>
            <person name="Powell A.J."/>
            <person name="Tsang A."/>
            <person name="Grigoriev I.V."/>
        </authorList>
    </citation>
    <scope>NUCLEOTIDE SEQUENCE [LARGE SCALE GENOMIC DNA]</scope>
    <source>
        <strain evidence="12 13">ATCC 24622</strain>
    </source>
</reference>
<dbReference type="Pfam" id="PF00083">
    <property type="entry name" value="Sugar_tr"/>
    <property type="match status" value="1"/>
</dbReference>
<comment type="similarity">
    <text evidence="2">Belongs to the major facilitator superfamily. Sugar transporter (TC 2.A.1.1) family.</text>
</comment>
<dbReference type="InterPro" id="IPR036259">
    <property type="entry name" value="MFS_trans_sf"/>
</dbReference>
<evidence type="ECO:0000256" key="1">
    <source>
        <dbReference type="ARBA" id="ARBA00004141"/>
    </source>
</evidence>
<feature type="transmembrane region" description="Helical" evidence="9">
    <location>
        <begin position="109"/>
        <end position="126"/>
    </location>
</feature>
<dbReference type="Gene3D" id="1.20.1250.20">
    <property type="entry name" value="MFS general substrate transporter like domains"/>
    <property type="match status" value="1"/>
</dbReference>